<sequence length="54" mass="5566">MLETITATSTAAELDTGDYPLGTTAAPAEFHSLPITPNAFHGDWNNALAPAPPS</sequence>
<evidence type="ECO:0000313" key="1">
    <source>
        <dbReference type="EMBL" id="UNZ01037.1"/>
    </source>
</evidence>
<proteinExistence type="predicted"/>
<accession>A0ABY3YTD4</accession>
<dbReference type="Proteomes" id="UP000829494">
    <property type="component" value="Chromosome"/>
</dbReference>
<keyword evidence="2" id="KW-1185">Reference proteome</keyword>
<reference evidence="1 2" key="1">
    <citation type="submission" date="2022-03" db="EMBL/GenBank/DDBJ databases">
        <title>Complete genome of Streptomyces rimosus ssp. rimosus R7 (=ATCC 10970).</title>
        <authorList>
            <person name="Beganovic S."/>
            <person name="Ruckert C."/>
            <person name="Busche T."/>
            <person name="Kalinowski J."/>
            <person name="Wittmann C."/>
        </authorList>
    </citation>
    <scope>NUCLEOTIDE SEQUENCE [LARGE SCALE GENOMIC DNA]</scope>
    <source>
        <strain evidence="1 2">R7</strain>
    </source>
</reference>
<gene>
    <name evidence="1" type="ORF">SRIMR7_02680</name>
</gene>
<organism evidence="1 2">
    <name type="scientific">Streptomyces rimosus subsp. rimosus</name>
    <dbReference type="NCBI Taxonomy" id="132474"/>
    <lineage>
        <taxon>Bacteria</taxon>
        <taxon>Bacillati</taxon>
        <taxon>Actinomycetota</taxon>
        <taxon>Actinomycetes</taxon>
        <taxon>Kitasatosporales</taxon>
        <taxon>Streptomycetaceae</taxon>
        <taxon>Streptomyces</taxon>
    </lineage>
</organism>
<name>A0ABY3YTD4_STRRM</name>
<evidence type="ECO:0000313" key="2">
    <source>
        <dbReference type="Proteomes" id="UP000829494"/>
    </source>
</evidence>
<dbReference type="EMBL" id="CP094298">
    <property type="protein sequence ID" value="UNZ01037.1"/>
    <property type="molecule type" value="Genomic_DNA"/>
</dbReference>
<protein>
    <submittedName>
        <fullName evidence="1">Uncharacterized protein</fullName>
    </submittedName>
</protein>